<protein>
    <submittedName>
        <fullName evidence="1">Uncharacterized protein</fullName>
    </submittedName>
</protein>
<dbReference type="AlphaFoldDB" id="A0A3M8VYV2"/>
<evidence type="ECO:0000313" key="1">
    <source>
        <dbReference type="EMBL" id="RNG21621.1"/>
    </source>
</evidence>
<dbReference type="RefSeq" id="WP_123102165.1">
    <property type="nucleotide sequence ID" value="NZ_RIBZ01000273.1"/>
</dbReference>
<gene>
    <name evidence="1" type="ORF">EEJ42_22210</name>
</gene>
<proteinExistence type="predicted"/>
<sequence length="61" mass="6763">MAGAKNGVFAEKISPFLRTKIEEAGEPLPFLDLQYVVDPSEAVAPATAARLRRTRMSVRCW</sequence>
<keyword evidence="2" id="KW-1185">Reference proteome</keyword>
<name>A0A3M8VYV2_9ACTN</name>
<evidence type="ECO:0000313" key="2">
    <source>
        <dbReference type="Proteomes" id="UP000275401"/>
    </source>
</evidence>
<comment type="caution">
    <text evidence="1">The sequence shown here is derived from an EMBL/GenBank/DDBJ whole genome shotgun (WGS) entry which is preliminary data.</text>
</comment>
<accession>A0A3M8VYV2</accession>
<dbReference type="Proteomes" id="UP000275401">
    <property type="component" value="Unassembled WGS sequence"/>
</dbReference>
<dbReference type="EMBL" id="RIBZ01000273">
    <property type="protein sequence ID" value="RNG21621.1"/>
    <property type="molecule type" value="Genomic_DNA"/>
</dbReference>
<reference evidence="1 2" key="1">
    <citation type="submission" date="2018-11" db="EMBL/GenBank/DDBJ databases">
        <title>The Potential of Streptomyces as Biocontrol Agents against the Tomato grey mould, Botrytis cinerea (Gray mold) Frontiers in Microbiology.</title>
        <authorList>
            <person name="Li D."/>
        </authorList>
    </citation>
    <scope>NUCLEOTIDE SEQUENCE [LARGE SCALE GENOMIC DNA]</scope>
    <source>
        <strain evidence="1 2">NEAU-LD23</strain>
    </source>
</reference>
<organism evidence="1 2">
    <name type="scientific">Streptomyces botrytidirepellens</name>
    <dbReference type="NCBI Taxonomy" id="2486417"/>
    <lineage>
        <taxon>Bacteria</taxon>
        <taxon>Bacillati</taxon>
        <taxon>Actinomycetota</taxon>
        <taxon>Actinomycetes</taxon>
        <taxon>Kitasatosporales</taxon>
        <taxon>Streptomycetaceae</taxon>
        <taxon>Streptomyces</taxon>
    </lineage>
</organism>